<dbReference type="Proteomes" id="UP000236333">
    <property type="component" value="Unassembled WGS sequence"/>
</dbReference>
<evidence type="ECO:0000313" key="2">
    <source>
        <dbReference type="EMBL" id="PNH01199.1"/>
    </source>
</evidence>
<evidence type="ECO:0000313" key="3">
    <source>
        <dbReference type="Proteomes" id="UP000236333"/>
    </source>
</evidence>
<proteinExistence type="predicted"/>
<gene>
    <name evidence="2" type="ORF">TSOC_012929</name>
</gene>
<feature type="domain" description="PARP catalytic" evidence="1">
    <location>
        <begin position="21"/>
        <end position="130"/>
    </location>
</feature>
<dbReference type="Gene3D" id="3.90.228.10">
    <property type="match status" value="1"/>
</dbReference>
<reference evidence="2 3" key="1">
    <citation type="journal article" date="2017" name="Mol. Biol. Evol.">
        <title>The 4-celled Tetrabaena socialis nuclear genome reveals the essential components for genetic control of cell number at the origin of multicellularity in the volvocine lineage.</title>
        <authorList>
            <person name="Featherston J."/>
            <person name="Arakaki Y."/>
            <person name="Hanschen E.R."/>
            <person name="Ferris P.J."/>
            <person name="Michod R.E."/>
            <person name="Olson B.J.S.C."/>
            <person name="Nozaki H."/>
            <person name="Durand P.M."/>
        </authorList>
    </citation>
    <scope>NUCLEOTIDE SEQUENCE [LARGE SCALE GENOMIC DNA]</scope>
    <source>
        <strain evidence="2 3">NIES-571</strain>
    </source>
</reference>
<dbReference type="InterPro" id="IPR012317">
    <property type="entry name" value="Poly(ADP-ribose)pol_cat_dom"/>
</dbReference>
<dbReference type="GO" id="GO:0003950">
    <property type="term" value="F:NAD+ poly-ADP-ribosyltransferase activity"/>
    <property type="evidence" value="ECO:0007669"/>
    <property type="project" value="InterPro"/>
</dbReference>
<sequence length="206" mass="22365">MYGSTLVPCVVGDLPSRVIGAVHGAGRVISAAFRVDNPRLRQRFEKAKHALAQKKEVAGKIHVHHTMYHTTRDMAAAKSIAESGFKVGHDRNRAAFGFGVNLARDFGATIHFGAARGKTVTLVCTAAVGRSHDNPTEHPDNPITIPKYMRPRKGYDAMTGMGGYFTVISASSRVLPMYVVIHEPEPGTRPAPASPHAGAKYIFWSY</sequence>
<dbReference type="EMBL" id="PGGS01000980">
    <property type="protein sequence ID" value="PNH01199.1"/>
    <property type="molecule type" value="Genomic_DNA"/>
</dbReference>
<comment type="caution">
    <text evidence="2">The sequence shown here is derived from an EMBL/GenBank/DDBJ whole genome shotgun (WGS) entry which is preliminary data.</text>
</comment>
<protein>
    <recommendedName>
        <fullName evidence="1">PARP catalytic domain-containing protein</fullName>
    </recommendedName>
</protein>
<dbReference type="AlphaFoldDB" id="A0A2J7ZLQ3"/>
<organism evidence="2 3">
    <name type="scientific">Tetrabaena socialis</name>
    <dbReference type="NCBI Taxonomy" id="47790"/>
    <lineage>
        <taxon>Eukaryota</taxon>
        <taxon>Viridiplantae</taxon>
        <taxon>Chlorophyta</taxon>
        <taxon>core chlorophytes</taxon>
        <taxon>Chlorophyceae</taxon>
        <taxon>CS clade</taxon>
        <taxon>Chlamydomonadales</taxon>
        <taxon>Tetrabaenaceae</taxon>
        <taxon>Tetrabaena</taxon>
    </lineage>
</organism>
<keyword evidence="3" id="KW-1185">Reference proteome</keyword>
<evidence type="ECO:0000259" key="1">
    <source>
        <dbReference type="Pfam" id="PF00644"/>
    </source>
</evidence>
<dbReference type="Pfam" id="PF00644">
    <property type="entry name" value="PARP"/>
    <property type="match status" value="1"/>
</dbReference>
<accession>A0A2J7ZLQ3</accession>
<dbReference type="SUPFAM" id="SSF56399">
    <property type="entry name" value="ADP-ribosylation"/>
    <property type="match status" value="1"/>
</dbReference>
<name>A0A2J7ZLQ3_9CHLO</name>